<evidence type="ECO:0000259" key="5">
    <source>
        <dbReference type="Pfam" id="PF22780"/>
    </source>
</evidence>
<reference evidence="6 7" key="1">
    <citation type="submission" date="2021-10" db="EMBL/GenBank/DDBJ databases">
        <title>Lutispora strain m25 sp. nov., a thermophilic, non-spore-forming bacterium isolated from a lab-scale methanogenic bioreactor digesting anaerobic sludge.</title>
        <authorList>
            <person name="El Houari A."/>
            <person name="Mcdonald J."/>
        </authorList>
    </citation>
    <scope>NUCLEOTIDE SEQUENCE [LARGE SCALE GENOMIC DNA]</scope>
    <source>
        <strain evidence="7">m25</strain>
    </source>
</reference>
<evidence type="ECO:0000259" key="4">
    <source>
        <dbReference type="Pfam" id="PF03486"/>
    </source>
</evidence>
<keyword evidence="3" id="KW-0274">FAD</keyword>
<sequence length="410" mass="45226">MTFDVIVIGGGPSGMMAAGIAGSRGRNALLIEKNDRLGKKLYITGKGRCNITNSAEKDDFILHITRNPKFLYSCFNNLFNDDLIDFFSELGLRTKVERGGRVFPVSDKSSDVIKALEKHMQLNNVSVKLNTAVKSIDIRDGKAEGVVLESGERIKSSAVIIATGGLSYPLTGSTGDGYKFAKSAGHEITNLRPSLVPLVVKEEYIKEIQGLSLKNVAVRAVCDGKILFEEIGEMLFTHYGLSGPLILSASFYISERVFKHHRTFICIDLKPGLTDDELDKRILRDFDININKQFKNSLDDLLPKKIIPVIIKLSSIPENKPVNQISKEERKGLIDLLKNMKFEILDTRPISEAIITSGGINIKEVNPRTMESKLIEGLYFAGEVLDVDAFTGGYNLQIAFSTGYTAGLNC</sequence>
<dbReference type="Gene3D" id="2.40.30.10">
    <property type="entry name" value="Translation factors"/>
    <property type="match status" value="1"/>
</dbReference>
<name>A0ABT1NF33_9FIRM</name>
<dbReference type="SUPFAM" id="SSF51905">
    <property type="entry name" value="FAD/NAD(P)-binding domain"/>
    <property type="match status" value="1"/>
</dbReference>
<keyword evidence="2" id="KW-0285">Flavoprotein</keyword>
<feature type="domain" description="RsdA/BaiN/AoA(So)-like Rossmann fold-like" evidence="4">
    <location>
        <begin position="4"/>
        <end position="408"/>
    </location>
</feature>
<dbReference type="InterPro" id="IPR057661">
    <property type="entry name" value="RsdA/BaiN/AoA(So)_Rossmann"/>
</dbReference>
<accession>A0ABT1NF33</accession>
<dbReference type="Proteomes" id="UP001651880">
    <property type="component" value="Unassembled WGS sequence"/>
</dbReference>
<dbReference type="PRINTS" id="PR00368">
    <property type="entry name" value="FADPNR"/>
</dbReference>
<proteinExistence type="predicted"/>
<dbReference type="Pfam" id="PF03486">
    <property type="entry name" value="HI0933_like"/>
    <property type="match status" value="1"/>
</dbReference>
<dbReference type="InterPro" id="IPR055178">
    <property type="entry name" value="RsdA/BaiN/AoA(So)-like_dom"/>
</dbReference>
<dbReference type="SUPFAM" id="SSF160996">
    <property type="entry name" value="HI0933 insert domain-like"/>
    <property type="match status" value="1"/>
</dbReference>
<dbReference type="Pfam" id="PF22780">
    <property type="entry name" value="HI0933_like_1st"/>
    <property type="match status" value="1"/>
</dbReference>
<evidence type="ECO:0000313" key="6">
    <source>
        <dbReference type="EMBL" id="MCQ1529868.1"/>
    </source>
</evidence>
<dbReference type="Gene3D" id="3.50.50.60">
    <property type="entry name" value="FAD/NAD(P)-binding domain"/>
    <property type="match status" value="1"/>
</dbReference>
<dbReference type="NCBIfam" id="TIGR00275">
    <property type="entry name" value="aminoacetone oxidase family FAD-binding enzyme"/>
    <property type="match status" value="1"/>
</dbReference>
<keyword evidence="7" id="KW-1185">Reference proteome</keyword>
<evidence type="ECO:0000256" key="1">
    <source>
        <dbReference type="ARBA" id="ARBA00001974"/>
    </source>
</evidence>
<comment type="caution">
    <text evidence="6">The sequence shown here is derived from an EMBL/GenBank/DDBJ whole genome shotgun (WGS) entry which is preliminary data.</text>
</comment>
<dbReference type="PANTHER" id="PTHR42887:SF2">
    <property type="entry name" value="OS12G0638800 PROTEIN"/>
    <property type="match status" value="1"/>
</dbReference>
<dbReference type="PANTHER" id="PTHR42887">
    <property type="entry name" value="OS12G0638800 PROTEIN"/>
    <property type="match status" value="1"/>
</dbReference>
<dbReference type="RefSeq" id="WP_255227384.1">
    <property type="nucleotide sequence ID" value="NZ_JAJEKE010000007.1"/>
</dbReference>
<evidence type="ECO:0000256" key="2">
    <source>
        <dbReference type="ARBA" id="ARBA00022630"/>
    </source>
</evidence>
<dbReference type="InterPro" id="IPR023166">
    <property type="entry name" value="BaiN-like_dom_sf"/>
</dbReference>
<evidence type="ECO:0000313" key="7">
    <source>
        <dbReference type="Proteomes" id="UP001651880"/>
    </source>
</evidence>
<dbReference type="PRINTS" id="PR00411">
    <property type="entry name" value="PNDRDTASEI"/>
</dbReference>
<evidence type="ECO:0000256" key="3">
    <source>
        <dbReference type="ARBA" id="ARBA00022827"/>
    </source>
</evidence>
<dbReference type="InterPro" id="IPR004792">
    <property type="entry name" value="BaiN-like"/>
</dbReference>
<organism evidence="6 7">
    <name type="scientific">Lutispora saccharofermentans</name>
    <dbReference type="NCBI Taxonomy" id="3024236"/>
    <lineage>
        <taxon>Bacteria</taxon>
        <taxon>Bacillati</taxon>
        <taxon>Bacillota</taxon>
        <taxon>Clostridia</taxon>
        <taxon>Lutisporales</taxon>
        <taxon>Lutisporaceae</taxon>
        <taxon>Lutispora</taxon>
    </lineage>
</organism>
<protein>
    <submittedName>
        <fullName evidence="6">NAD(P)/FAD-dependent oxidoreductase</fullName>
    </submittedName>
</protein>
<comment type="cofactor">
    <cofactor evidence="1">
        <name>FAD</name>
        <dbReference type="ChEBI" id="CHEBI:57692"/>
    </cofactor>
</comment>
<dbReference type="InterPro" id="IPR036188">
    <property type="entry name" value="FAD/NAD-bd_sf"/>
</dbReference>
<dbReference type="EMBL" id="JAJEKE010000007">
    <property type="protein sequence ID" value="MCQ1529868.1"/>
    <property type="molecule type" value="Genomic_DNA"/>
</dbReference>
<gene>
    <name evidence="6" type="ORF">LJD61_09960</name>
</gene>
<feature type="domain" description="RsdA/BaiN/AoA(So)-like insert" evidence="5">
    <location>
        <begin position="192"/>
        <end position="355"/>
    </location>
</feature>
<dbReference type="Gene3D" id="1.10.8.260">
    <property type="entry name" value="HI0933 insert domain-like"/>
    <property type="match status" value="1"/>
</dbReference>